<dbReference type="AlphaFoldDB" id="A0A7J6SQ36"/>
<evidence type="ECO:0000313" key="3">
    <source>
        <dbReference type="EMBL" id="KAF4734951.1"/>
    </source>
</evidence>
<gene>
    <name evidence="3" type="ORF">FOZ62_029085</name>
</gene>
<name>A0A7J6SQ36_PEROL</name>
<reference evidence="3 4" key="1">
    <citation type="submission" date="2020-04" db="EMBL/GenBank/DDBJ databases">
        <title>Perkinsus olseni comparative genomics.</title>
        <authorList>
            <person name="Bogema D.R."/>
        </authorList>
    </citation>
    <scope>NUCLEOTIDE SEQUENCE [LARGE SCALE GENOMIC DNA]</scope>
    <source>
        <strain evidence="3">ATCC PRA-205</strain>
    </source>
</reference>
<accession>A0A7J6SQ36</accession>
<dbReference type="InterPro" id="IPR001792">
    <property type="entry name" value="Acylphosphatase-like_dom"/>
</dbReference>
<evidence type="ECO:0000256" key="1">
    <source>
        <dbReference type="PROSITE-ProRule" id="PRU00520"/>
    </source>
</evidence>
<feature type="domain" description="Acylphosphatase-like" evidence="2">
    <location>
        <begin position="694"/>
        <end position="791"/>
    </location>
</feature>
<dbReference type="EMBL" id="JABANM010013067">
    <property type="protein sequence ID" value="KAF4734951.1"/>
    <property type="molecule type" value="Genomic_DNA"/>
</dbReference>
<sequence length="838" mass="94638">MADSDSRAQLEVSVKSGGAKQNWLNNEEVVGAVCDALAERLPVALRACMNRVVSGRWYEDVLSVCIRVLGALGNLRLKRACREGERFERCLDAIYEVLDACAKKRSFPGDVVGLLAAACAKLTPLGNSMRKIGRLLKGSAISRVKELTATELVDVTWMVSYVHACTDQGFRKIMGAYLETVLFSSLSAQKIPEYSSMLVRMMLTFPRHARLKIQICQVIEVVEGRESLDVYGGALALKAVGKDLRKETREELIKKVKRKITSLRPNEFALAISSVADFATIVDTVETGSRMIDYVGSKDLPNLARAYGESFWEVKLANDGRYEDMGRDPIEHFFKRLLFAMVESIQNLPCAGISLILFATRRLNLDVDLLGEHLPAIARRLEVATYPLEQKIPKSVINNPSKIDHVIDSEPSMTLGSLVDLLWAVARPTFIGVSAEEYENREWSFEAAIEKTLYILATQDSPEMKADQIGRLWEVLARVAEFRNFLGGKKPLLRPGALKGARRTTALRMAELSLEDIFFSVSLMLRVHKLCLEVVDGVVLEMVVLAVVRLDPVARPGKEEPSDGLDAAAGSLPFLEVPTEDSSECVRVHEDVVRSVIEDLEGGGIRMIHNYAKTKVDEQLSITRKPCPDYKPGKNLLSYPMERCKTVKGIPFYGKRYDPYMKPPTSNRRYRKPEPRPEIKTDYTEDDMHEMLGKYRFEISGHFPSDEFGFTAAPFEKEIWKVADDLYLKGWIRVREKFAQGELGGDVNALSYFRKWVEQQHNTSGVIHTSHFFDDNYGISKLPAPVLKCIKDMRPYRKKRLHAGKKLIRKDLSRYEAYSKAEELRREKLVDEAMVQDY</sequence>
<dbReference type="PROSITE" id="PS51160">
    <property type="entry name" value="ACYLPHOSPHATASE_3"/>
    <property type="match status" value="1"/>
</dbReference>
<proteinExistence type="predicted"/>
<evidence type="ECO:0000259" key="2">
    <source>
        <dbReference type="PROSITE" id="PS51160"/>
    </source>
</evidence>
<protein>
    <recommendedName>
        <fullName evidence="2">Acylphosphatase-like domain-containing protein</fullName>
    </recommendedName>
</protein>
<organism evidence="3 4">
    <name type="scientific">Perkinsus olseni</name>
    <name type="common">Perkinsus atlanticus</name>
    <dbReference type="NCBI Taxonomy" id="32597"/>
    <lineage>
        <taxon>Eukaryota</taxon>
        <taxon>Sar</taxon>
        <taxon>Alveolata</taxon>
        <taxon>Perkinsozoa</taxon>
        <taxon>Perkinsea</taxon>
        <taxon>Perkinsida</taxon>
        <taxon>Perkinsidae</taxon>
        <taxon>Perkinsus</taxon>
    </lineage>
</organism>
<comment type="caution">
    <text evidence="1">Lacks conserved residue(s) required for the propagation of feature annotation.</text>
</comment>
<evidence type="ECO:0000313" key="4">
    <source>
        <dbReference type="Proteomes" id="UP000574390"/>
    </source>
</evidence>
<comment type="caution">
    <text evidence="3">The sequence shown here is derived from an EMBL/GenBank/DDBJ whole genome shotgun (WGS) entry which is preliminary data.</text>
</comment>
<dbReference type="Proteomes" id="UP000574390">
    <property type="component" value="Unassembled WGS sequence"/>
</dbReference>